<dbReference type="EMBL" id="BMMM01000001">
    <property type="protein sequence ID" value="GGN49967.1"/>
    <property type="molecule type" value="Genomic_DNA"/>
</dbReference>
<dbReference type="Pfam" id="PF01532">
    <property type="entry name" value="Glyco_hydro_47"/>
    <property type="match status" value="1"/>
</dbReference>
<dbReference type="Gene3D" id="1.50.10.10">
    <property type="match status" value="1"/>
</dbReference>
<dbReference type="SUPFAM" id="SSF48225">
    <property type="entry name" value="Seven-hairpin glycosidases"/>
    <property type="match status" value="1"/>
</dbReference>
<organism evidence="7 8">
    <name type="scientific">Streptomyces albiflavescens</name>
    <dbReference type="NCBI Taxonomy" id="1623582"/>
    <lineage>
        <taxon>Bacteria</taxon>
        <taxon>Bacillati</taxon>
        <taxon>Actinomycetota</taxon>
        <taxon>Actinomycetes</taxon>
        <taxon>Kitasatosporales</taxon>
        <taxon>Streptomycetaceae</taxon>
        <taxon>Streptomyces</taxon>
    </lineage>
</organism>
<dbReference type="GO" id="GO:0005975">
    <property type="term" value="P:carbohydrate metabolic process"/>
    <property type="evidence" value="ECO:0007669"/>
    <property type="project" value="InterPro"/>
</dbReference>
<dbReference type="InterPro" id="IPR006311">
    <property type="entry name" value="TAT_signal"/>
</dbReference>
<dbReference type="InterPro" id="IPR001382">
    <property type="entry name" value="Glyco_hydro_47"/>
</dbReference>
<keyword evidence="3" id="KW-0256">Endoplasmic reticulum</keyword>
<evidence type="ECO:0000256" key="3">
    <source>
        <dbReference type="ARBA" id="ARBA00022824"/>
    </source>
</evidence>
<dbReference type="GO" id="GO:0005509">
    <property type="term" value="F:calcium ion binding"/>
    <property type="evidence" value="ECO:0007669"/>
    <property type="project" value="InterPro"/>
</dbReference>
<dbReference type="SUPFAM" id="SSF50370">
    <property type="entry name" value="Ricin B-like lectins"/>
    <property type="match status" value="1"/>
</dbReference>
<protein>
    <recommendedName>
        <fullName evidence="6">Ricin B lectin domain-containing protein</fullName>
    </recommendedName>
</protein>
<keyword evidence="4" id="KW-0325">Glycoprotein</keyword>
<gene>
    <name evidence="7" type="ORF">GCM10011579_004270</name>
</gene>
<dbReference type="PANTHER" id="PTHR45679:SF5">
    <property type="entry name" value="ER DEGRADATION-ENHANCING ALPHA-MANNOSIDASE-LIKE PROTEIN 1"/>
    <property type="match status" value="1"/>
</dbReference>
<feature type="region of interest" description="Disordered" evidence="5">
    <location>
        <begin position="605"/>
        <end position="627"/>
    </location>
</feature>
<comment type="similarity">
    <text evidence="2">Belongs to the glycosyl hydrolase 47 family.</text>
</comment>
<accession>A0A917XS81</accession>
<sequence>MATPSIPRFTARQLAAPPSTAAPLPARLSRRALLRTAVGATAAFAALGGPGSVPAFAAAGPPDPALAEDVRQEFLMAWTAYRRLSWGRDELRPVSGTGSDFFISGVSLGLTLVESLDTLYLMELDGELDAAIAWIDGNLDFDRNASIHVFETIIRLVGGLLSGYQATGSAVLLAGARDLADRLLPAFTSSPTGAPYRYVNLRTGAVSGNAVPLAEIGSNITELGLLSQLTGDQKYFNAAKKALKAVYDRRSSIDLVGSTLNVDTGAWTDATARVDPPVDSYFEYLWDAYQFLGDTEIRGWYQTLTAAILKRLGETYGGRLWFKSVNMNTGALVGRGQSELTAFYAGLLAQGGNLSEGESYHSSWADALAPHKLPPEGIDYTTLAATSNEYQLRPEYADSALFLWLLTGKEVYRDRAKWLWNAQKAHCKVANGYTIVSDMTTTPTTKGDLTPGYWYSENMKYFYLLWSGAPRFDYATNYLTTEGNVLRGINRVAAPGVSGTYRLLNRATGRAMDVSGASTADGGAVIAWTPHTGANQRWIATTTGGYTKLTGLGSGKVLEVPRSSTADGTALNQWAHNGTNTQQWTLQSTGDGYYRLVNRNSGKAADLDGTGSGSAVVQQPVGGAGTQQWQLERV</sequence>
<dbReference type="Proteomes" id="UP000600365">
    <property type="component" value="Unassembled WGS sequence"/>
</dbReference>
<comment type="subcellular location">
    <subcellularLocation>
        <location evidence="1">Endoplasmic reticulum</location>
    </subcellularLocation>
</comment>
<dbReference type="GO" id="GO:0016020">
    <property type="term" value="C:membrane"/>
    <property type="evidence" value="ECO:0007669"/>
    <property type="project" value="InterPro"/>
</dbReference>
<dbReference type="AlphaFoldDB" id="A0A917XS81"/>
<dbReference type="PROSITE" id="PS51318">
    <property type="entry name" value="TAT"/>
    <property type="match status" value="1"/>
</dbReference>
<dbReference type="RefSeq" id="WP_189184061.1">
    <property type="nucleotide sequence ID" value="NZ_BMMM01000001.1"/>
</dbReference>
<dbReference type="Pfam" id="PF14200">
    <property type="entry name" value="RicinB_lectin_2"/>
    <property type="match status" value="1"/>
</dbReference>
<dbReference type="GO" id="GO:0004571">
    <property type="term" value="F:mannosyl-oligosaccharide 1,2-alpha-mannosidase activity"/>
    <property type="evidence" value="ECO:0007669"/>
    <property type="project" value="InterPro"/>
</dbReference>
<dbReference type="GO" id="GO:1904380">
    <property type="term" value="P:endoplasmic reticulum mannose trimming"/>
    <property type="evidence" value="ECO:0007669"/>
    <property type="project" value="InterPro"/>
</dbReference>
<dbReference type="SMART" id="SM00458">
    <property type="entry name" value="RICIN"/>
    <property type="match status" value="1"/>
</dbReference>
<evidence type="ECO:0000259" key="6">
    <source>
        <dbReference type="SMART" id="SM00458"/>
    </source>
</evidence>
<reference evidence="7 8" key="1">
    <citation type="journal article" date="2014" name="Int. J. Syst. Evol. Microbiol.">
        <title>Complete genome sequence of Corynebacterium casei LMG S-19264T (=DSM 44701T), isolated from a smear-ripened cheese.</title>
        <authorList>
            <consortium name="US DOE Joint Genome Institute (JGI-PGF)"/>
            <person name="Walter F."/>
            <person name="Albersmeier A."/>
            <person name="Kalinowski J."/>
            <person name="Ruckert C."/>
        </authorList>
    </citation>
    <scope>NUCLEOTIDE SEQUENCE [LARGE SCALE GENOMIC DNA]</scope>
    <source>
        <strain evidence="7 8">CGMCC 4.7111</strain>
    </source>
</reference>
<name>A0A917XS81_9ACTN</name>
<dbReference type="PANTHER" id="PTHR45679">
    <property type="entry name" value="ER DEGRADATION-ENHANCING ALPHA-MANNOSIDASE-LIKE PROTEIN 2"/>
    <property type="match status" value="1"/>
</dbReference>
<dbReference type="InterPro" id="IPR035992">
    <property type="entry name" value="Ricin_B-like_lectins"/>
</dbReference>
<keyword evidence="8" id="KW-1185">Reference proteome</keyword>
<evidence type="ECO:0000256" key="1">
    <source>
        <dbReference type="ARBA" id="ARBA00004240"/>
    </source>
</evidence>
<evidence type="ECO:0000256" key="2">
    <source>
        <dbReference type="ARBA" id="ARBA00007658"/>
    </source>
</evidence>
<dbReference type="InterPro" id="IPR012341">
    <property type="entry name" value="6hp_glycosidase-like_sf"/>
</dbReference>
<proteinExistence type="inferred from homology"/>
<dbReference type="PRINTS" id="PR00747">
    <property type="entry name" value="GLYHDRLASE47"/>
</dbReference>
<evidence type="ECO:0000256" key="4">
    <source>
        <dbReference type="ARBA" id="ARBA00023180"/>
    </source>
</evidence>
<evidence type="ECO:0000313" key="8">
    <source>
        <dbReference type="Proteomes" id="UP000600365"/>
    </source>
</evidence>
<evidence type="ECO:0000313" key="7">
    <source>
        <dbReference type="EMBL" id="GGN49967.1"/>
    </source>
</evidence>
<evidence type="ECO:0000256" key="5">
    <source>
        <dbReference type="SAM" id="MobiDB-lite"/>
    </source>
</evidence>
<dbReference type="Gene3D" id="2.80.10.50">
    <property type="match status" value="2"/>
</dbReference>
<dbReference type="InterPro" id="IPR044674">
    <property type="entry name" value="EDEM1/2/3"/>
</dbReference>
<comment type="caution">
    <text evidence="7">The sequence shown here is derived from an EMBL/GenBank/DDBJ whole genome shotgun (WGS) entry which is preliminary data.</text>
</comment>
<dbReference type="InterPro" id="IPR000772">
    <property type="entry name" value="Ricin_B_lectin"/>
</dbReference>
<dbReference type="PROSITE" id="PS50231">
    <property type="entry name" value="RICIN_B_LECTIN"/>
    <property type="match status" value="1"/>
</dbReference>
<dbReference type="InterPro" id="IPR036026">
    <property type="entry name" value="Seven-hairpin_glycosidases"/>
</dbReference>
<dbReference type="CDD" id="cd00161">
    <property type="entry name" value="beta-trefoil_Ricin-like"/>
    <property type="match status" value="1"/>
</dbReference>
<feature type="domain" description="Ricin B lectin" evidence="6">
    <location>
        <begin position="498"/>
        <end position="632"/>
    </location>
</feature>